<proteinExistence type="predicted"/>
<sequence length="190" mass="20573">MHVVWHPPSPCKLANSAAAVPCAHVAPADILRTPALSSFLLAVFVDSASCAPSRCLHLDDGTRLLAPCLPPALTSFLASPFYTFALCFPVYFYPFFFSLHSTTYDLRPCVLDSCGGSGTVCRSCCRTMCRRQTKSSVHRVPPSRLPPGQPHNVAAHCACCGVMLVTSSWVHFEDIILLSLSFAARGRRSS</sequence>
<dbReference type="AlphaFoldDB" id="A0AAD6RYA8"/>
<accession>A0AAD6RYA8</accession>
<name>A0AAD6RYA8_9AGAR</name>
<organism evidence="1 2">
    <name type="scientific">Mycena alexandri</name>
    <dbReference type="NCBI Taxonomy" id="1745969"/>
    <lineage>
        <taxon>Eukaryota</taxon>
        <taxon>Fungi</taxon>
        <taxon>Dikarya</taxon>
        <taxon>Basidiomycota</taxon>
        <taxon>Agaricomycotina</taxon>
        <taxon>Agaricomycetes</taxon>
        <taxon>Agaricomycetidae</taxon>
        <taxon>Agaricales</taxon>
        <taxon>Marasmiineae</taxon>
        <taxon>Mycenaceae</taxon>
        <taxon>Mycena</taxon>
    </lineage>
</organism>
<evidence type="ECO:0000313" key="1">
    <source>
        <dbReference type="EMBL" id="KAJ7017429.1"/>
    </source>
</evidence>
<keyword evidence="2" id="KW-1185">Reference proteome</keyword>
<gene>
    <name evidence="1" type="ORF">C8F04DRAFT_1156403</name>
</gene>
<dbReference type="EMBL" id="JARJCM010000411">
    <property type="protein sequence ID" value="KAJ7017429.1"/>
    <property type="molecule type" value="Genomic_DNA"/>
</dbReference>
<reference evidence="1" key="1">
    <citation type="submission" date="2023-03" db="EMBL/GenBank/DDBJ databases">
        <title>Massive genome expansion in bonnet fungi (Mycena s.s.) driven by repeated elements and novel gene families across ecological guilds.</title>
        <authorList>
            <consortium name="Lawrence Berkeley National Laboratory"/>
            <person name="Harder C.B."/>
            <person name="Miyauchi S."/>
            <person name="Viragh M."/>
            <person name="Kuo A."/>
            <person name="Thoen E."/>
            <person name="Andreopoulos B."/>
            <person name="Lu D."/>
            <person name="Skrede I."/>
            <person name="Drula E."/>
            <person name="Henrissat B."/>
            <person name="Morin E."/>
            <person name="Kohler A."/>
            <person name="Barry K."/>
            <person name="LaButti K."/>
            <person name="Morin E."/>
            <person name="Salamov A."/>
            <person name="Lipzen A."/>
            <person name="Mereny Z."/>
            <person name="Hegedus B."/>
            <person name="Baldrian P."/>
            <person name="Stursova M."/>
            <person name="Weitz H."/>
            <person name="Taylor A."/>
            <person name="Grigoriev I.V."/>
            <person name="Nagy L.G."/>
            <person name="Martin F."/>
            <person name="Kauserud H."/>
        </authorList>
    </citation>
    <scope>NUCLEOTIDE SEQUENCE</scope>
    <source>
        <strain evidence="1">CBHHK200</strain>
    </source>
</reference>
<dbReference type="Proteomes" id="UP001218188">
    <property type="component" value="Unassembled WGS sequence"/>
</dbReference>
<evidence type="ECO:0000313" key="2">
    <source>
        <dbReference type="Proteomes" id="UP001218188"/>
    </source>
</evidence>
<protein>
    <submittedName>
        <fullName evidence="1">Uncharacterized protein</fullName>
    </submittedName>
</protein>
<comment type="caution">
    <text evidence="1">The sequence shown here is derived from an EMBL/GenBank/DDBJ whole genome shotgun (WGS) entry which is preliminary data.</text>
</comment>